<feature type="domain" description="DUF7959" evidence="4">
    <location>
        <begin position="497"/>
        <end position="598"/>
    </location>
</feature>
<dbReference type="GeneID" id="119744859"/>
<feature type="chain" id="PRO_5036880504" evidence="2">
    <location>
        <begin position="19"/>
        <end position="656"/>
    </location>
</feature>
<keyword evidence="2" id="KW-0732">Signal</keyword>
<keyword evidence="1" id="KW-0812">Transmembrane</keyword>
<evidence type="ECO:0000259" key="3">
    <source>
        <dbReference type="Pfam" id="PF25898"/>
    </source>
</evidence>
<feature type="signal peptide" evidence="2">
    <location>
        <begin position="1"/>
        <end position="18"/>
    </location>
</feature>
<sequence>MHCCRLSLSACLIVGVQSQPDPNVCTPHGPKGEGPPLPLLPEQFMLKVEANILGWNHTIEVVEYYDSINNRGAVHNIYAGHISQTVVNYETKEIIRVRPGAGCHVQNLTANGFNIFGFQLQNGTAHIGSVADILKFGASYNETYIGTTYIRGIPADHWQSCLYNEQTNGTMLLDYYFTVPEHINAEGDSQIPLRLALNGTASNRKFIHGHVVPVNGTHSYSHVYEFFDVQFHPEFPDRSFEPQLGVVCPGRKSLKPLPKIPDQFSMSVEVVLPGMKQVFYMSEVYNYKSKTVVAYYSFTMNGSIVPTSYRSMDDFNTGLTYRINQNTGFCNVTPISLFSSDAESPDHVHVQMKSIASFIHYDTRDWQYQGITELRGMQAESWIVATNEWKPNWLTHNASSQVNSTWELFYTTDAWNTQGGLNKSTNMPIMSKVHWTMKTDKGKLVNGSFDMNHFHFDTANVDPSHFDLSPCFDSGNSKEFAFDILEMGIYNMVIANNTIGFYYGVAHSLATAAGISPTRIANVFAAEDIDKVTTVFFDLLGVPAVKGDAVDMIKQPSLTDAAVALELLINSVNAEEPFHVKFNYNGTEKSLTAKPDTLRNSFKQSQPEDSGSQQFSTGAFVGFGIAMLIIGAVLGVGILVFLHKRNKLNIPYNVQS</sequence>
<dbReference type="OrthoDB" id="5983572at2759"/>
<evidence type="ECO:0000256" key="1">
    <source>
        <dbReference type="SAM" id="Phobius"/>
    </source>
</evidence>
<feature type="domain" description="LolA-like" evidence="3">
    <location>
        <begin position="245"/>
        <end position="472"/>
    </location>
</feature>
<dbReference type="PANTHER" id="PTHR36902">
    <property type="entry name" value="ENRICHED IN SURFACE-LABELED PROTEOME PROTEIN 9"/>
    <property type="match status" value="1"/>
</dbReference>
<dbReference type="Proteomes" id="UP000887568">
    <property type="component" value="Unplaced"/>
</dbReference>
<dbReference type="Pfam" id="PF25898">
    <property type="entry name" value="LolA_2nd_metazoa"/>
    <property type="match status" value="1"/>
</dbReference>
<accession>A0A914BNA8</accession>
<feature type="transmembrane region" description="Helical" evidence="1">
    <location>
        <begin position="620"/>
        <end position="642"/>
    </location>
</feature>
<protein>
    <submittedName>
        <fullName evidence="5">Uncharacterized protein</fullName>
    </submittedName>
</protein>
<evidence type="ECO:0000259" key="4">
    <source>
        <dbReference type="Pfam" id="PF25899"/>
    </source>
</evidence>
<proteinExistence type="predicted"/>
<dbReference type="AlphaFoldDB" id="A0A914BNA8"/>
<dbReference type="EnsemblMetazoa" id="XM_038221034.1">
    <property type="protein sequence ID" value="XP_038076962.1"/>
    <property type="gene ID" value="LOC119744859"/>
</dbReference>
<keyword evidence="6" id="KW-1185">Reference proteome</keyword>
<dbReference type="RefSeq" id="XP_038076962.1">
    <property type="nucleotide sequence ID" value="XM_038221034.1"/>
</dbReference>
<dbReference type="Pfam" id="PF25899">
    <property type="entry name" value="DUF7959"/>
    <property type="match status" value="1"/>
</dbReference>
<dbReference type="InterPro" id="IPR058265">
    <property type="entry name" value="DUF7959"/>
</dbReference>
<dbReference type="InterPro" id="IPR058831">
    <property type="entry name" value="LolA-like_dom_2nd"/>
</dbReference>
<keyword evidence="1" id="KW-0472">Membrane</keyword>
<evidence type="ECO:0000256" key="2">
    <source>
        <dbReference type="SAM" id="SignalP"/>
    </source>
</evidence>
<organism evidence="5 6">
    <name type="scientific">Patiria miniata</name>
    <name type="common">Bat star</name>
    <name type="synonym">Asterina miniata</name>
    <dbReference type="NCBI Taxonomy" id="46514"/>
    <lineage>
        <taxon>Eukaryota</taxon>
        <taxon>Metazoa</taxon>
        <taxon>Echinodermata</taxon>
        <taxon>Eleutherozoa</taxon>
        <taxon>Asterozoa</taxon>
        <taxon>Asteroidea</taxon>
        <taxon>Valvatacea</taxon>
        <taxon>Valvatida</taxon>
        <taxon>Asterinidae</taxon>
        <taxon>Patiria</taxon>
    </lineage>
</organism>
<evidence type="ECO:0000313" key="6">
    <source>
        <dbReference type="Proteomes" id="UP000887568"/>
    </source>
</evidence>
<dbReference type="PANTHER" id="PTHR36902:SF1">
    <property type="entry name" value="ENRICHED IN SURFACE-LABELED PROTEOME PROTEIN 9"/>
    <property type="match status" value="1"/>
</dbReference>
<dbReference type="OMA" id="GPWNTIR"/>
<reference evidence="5" key="1">
    <citation type="submission" date="2022-11" db="UniProtKB">
        <authorList>
            <consortium name="EnsemblMetazoa"/>
        </authorList>
    </citation>
    <scope>IDENTIFICATION</scope>
</reference>
<keyword evidence="1" id="KW-1133">Transmembrane helix</keyword>
<name>A0A914BNA8_PATMI</name>
<evidence type="ECO:0000313" key="5">
    <source>
        <dbReference type="EnsemblMetazoa" id="XP_038076962.1"/>
    </source>
</evidence>